<dbReference type="PANTHER" id="PTHR41328">
    <property type="entry name" value="TERMINASE SMALL SUBUNIT-RELATED"/>
    <property type="match status" value="1"/>
</dbReference>
<proteinExistence type="predicted"/>
<sequence length="208" mass="23440">MAKTNPHGMTDRQWAFCRRYVKQGFTNAAGAYRHAYPKCRSEKASESCASRLLTIAKVSAYLTEVREKSQERTQITADRVLEELGKLAFSNMENYAKWGPDGVTLQSSEDMDPDVAAAVAEVAETITKDGGSIRFKLHDKRGALESIGKHFGMFTDRRAEEHGGEPAEELTPGQVEDLWERVERVKTIKQFEKMLVAASKKQKPKKRE</sequence>
<dbReference type="AlphaFoldDB" id="A0A0F9HPF6"/>
<gene>
    <name evidence="3" type="ORF">LCGC14_1678330</name>
</gene>
<dbReference type="Pfam" id="PF03592">
    <property type="entry name" value="Terminase_2"/>
    <property type="match status" value="1"/>
</dbReference>
<dbReference type="Gene3D" id="1.10.10.1400">
    <property type="entry name" value="Terminase, small subunit, N-terminal DNA-binding domain, HTH motif"/>
    <property type="match status" value="1"/>
</dbReference>
<dbReference type="GO" id="GO:0051276">
    <property type="term" value="P:chromosome organization"/>
    <property type="evidence" value="ECO:0007669"/>
    <property type="project" value="InterPro"/>
</dbReference>
<name>A0A0F9HPF6_9ZZZZ</name>
<keyword evidence="1" id="KW-1188">Viral release from host cell</keyword>
<dbReference type="EMBL" id="LAZR01014511">
    <property type="protein sequence ID" value="KKM17181.1"/>
    <property type="molecule type" value="Genomic_DNA"/>
</dbReference>
<protein>
    <recommendedName>
        <fullName evidence="4">Terminase small subunit</fullName>
    </recommendedName>
</protein>
<evidence type="ECO:0000256" key="1">
    <source>
        <dbReference type="ARBA" id="ARBA00022612"/>
    </source>
</evidence>
<dbReference type="PANTHER" id="PTHR41328:SF2">
    <property type="entry name" value="TERMINASE SMALL SUBUNIT"/>
    <property type="match status" value="1"/>
</dbReference>
<comment type="caution">
    <text evidence="3">The sequence shown here is derived from an EMBL/GenBank/DDBJ whole genome shotgun (WGS) entry which is preliminary data.</text>
</comment>
<organism evidence="3">
    <name type="scientific">marine sediment metagenome</name>
    <dbReference type="NCBI Taxonomy" id="412755"/>
    <lineage>
        <taxon>unclassified sequences</taxon>
        <taxon>metagenomes</taxon>
        <taxon>ecological metagenomes</taxon>
    </lineage>
</organism>
<evidence type="ECO:0000313" key="3">
    <source>
        <dbReference type="EMBL" id="KKM17181.1"/>
    </source>
</evidence>
<accession>A0A0F9HPF6</accession>
<keyword evidence="2" id="KW-0231">Viral genome packaging</keyword>
<evidence type="ECO:0000256" key="2">
    <source>
        <dbReference type="ARBA" id="ARBA00023219"/>
    </source>
</evidence>
<reference evidence="3" key="1">
    <citation type="journal article" date="2015" name="Nature">
        <title>Complex archaea that bridge the gap between prokaryotes and eukaryotes.</title>
        <authorList>
            <person name="Spang A."/>
            <person name="Saw J.H."/>
            <person name="Jorgensen S.L."/>
            <person name="Zaremba-Niedzwiedzka K."/>
            <person name="Martijn J."/>
            <person name="Lind A.E."/>
            <person name="van Eijk R."/>
            <person name="Schleper C."/>
            <person name="Guy L."/>
            <person name="Ettema T.J."/>
        </authorList>
    </citation>
    <scope>NUCLEOTIDE SEQUENCE</scope>
</reference>
<evidence type="ECO:0008006" key="4">
    <source>
        <dbReference type="Google" id="ProtNLM"/>
    </source>
</evidence>
<dbReference type="InterPro" id="IPR052404">
    <property type="entry name" value="SPP1-like_terminase"/>
</dbReference>
<dbReference type="InterPro" id="IPR005335">
    <property type="entry name" value="Terminase_ssu"/>
</dbReference>
<dbReference type="InterPro" id="IPR038713">
    <property type="entry name" value="Terminase_Gp1_N_sf"/>
</dbReference>